<dbReference type="InterPro" id="IPR010021">
    <property type="entry name" value="PGPP1/Gep4"/>
</dbReference>
<evidence type="ECO:0000313" key="2">
    <source>
        <dbReference type="Proteomes" id="UP000051679"/>
    </source>
</evidence>
<dbReference type="EMBL" id="AYYO01000005">
    <property type="protein sequence ID" value="KRM56408.1"/>
    <property type="molecule type" value="Genomic_DNA"/>
</dbReference>
<name>A0A0R1ZMT4_9LACO</name>
<dbReference type="InterPro" id="IPR036412">
    <property type="entry name" value="HAD-like_sf"/>
</dbReference>
<dbReference type="Gene3D" id="3.40.50.1000">
    <property type="entry name" value="HAD superfamily/HAD-like"/>
    <property type="match status" value="1"/>
</dbReference>
<dbReference type="NCBIfam" id="TIGR01668">
    <property type="entry name" value="YqeG_hyp_ppase"/>
    <property type="match status" value="1"/>
</dbReference>
<sequence>MVEAIYNIEPSTLKRRGISAVLTDLDNTLIAWNNPKGTPQLQEWLHRMAEAGITVMVVSNNNHDRVKKAVGHMEVQFTARALKPLPVGIDRAVRTLGIAKSACIMVGDQMLTDMIAGNLAGVKTVLVKPLIKTDQWNTLPNRFIEGFIKGHMKRKGTFKYQEDIDD</sequence>
<proteinExistence type="predicted"/>
<dbReference type="NCBIfam" id="TIGR01662">
    <property type="entry name" value="HAD-SF-IIIA"/>
    <property type="match status" value="1"/>
</dbReference>
<dbReference type="CDD" id="cd16416">
    <property type="entry name" value="HAD_BsYqeG-like"/>
    <property type="match status" value="1"/>
</dbReference>
<organism evidence="1 2">
    <name type="scientific">Lacticaseibacillus sharpeae JCM 1186 = DSM 20505</name>
    <dbReference type="NCBI Taxonomy" id="1291052"/>
    <lineage>
        <taxon>Bacteria</taxon>
        <taxon>Bacillati</taxon>
        <taxon>Bacillota</taxon>
        <taxon>Bacilli</taxon>
        <taxon>Lactobacillales</taxon>
        <taxon>Lactobacillaceae</taxon>
        <taxon>Lacticaseibacillus</taxon>
    </lineage>
</organism>
<keyword evidence="2" id="KW-1185">Reference proteome</keyword>
<dbReference type="Pfam" id="PF13242">
    <property type="entry name" value="Hydrolase_like"/>
    <property type="match status" value="1"/>
</dbReference>
<comment type="caution">
    <text evidence="1">The sequence shown here is derived from an EMBL/GenBank/DDBJ whole genome shotgun (WGS) entry which is preliminary data.</text>
</comment>
<evidence type="ECO:0000313" key="1">
    <source>
        <dbReference type="EMBL" id="KRM56408.1"/>
    </source>
</evidence>
<dbReference type="PATRIC" id="fig|1291052.5.peg.94"/>
<dbReference type="SUPFAM" id="SSF56784">
    <property type="entry name" value="HAD-like"/>
    <property type="match status" value="1"/>
</dbReference>
<dbReference type="Proteomes" id="UP000051679">
    <property type="component" value="Unassembled WGS sequence"/>
</dbReference>
<keyword evidence="1" id="KW-0378">Hydrolase</keyword>
<dbReference type="InterPro" id="IPR006549">
    <property type="entry name" value="HAD-SF_hydro_IIIA"/>
</dbReference>
<accession>A0A0R1ZMT4</accession>
<dbReference type="GO" id="GO:0008962">
    <property type="term" value="F:phosphatidylglycerophosphatase activity"/>
    <property type="evidence" value="ECO:0007669"/>
    <property type="project" value="InterPro"/>
</dbReference>
<gene>
    <name evidence="1" type="ORF">FC18_GL000092</name>
</gene>
<dbReference type="STRING" id="1291052.FC18_GL000092"/>
<reference evidence="1 2" key="1">
    <citation type="journal article" date="2015" name="Genome Announc.">
        <title>Expanding the biotechnology potential of lactobacilli through comparative genomics of 213 strains and associated genera.</title>
        <authorList>
            <person name="Sun Z."/>
            <person name="Harris H.M."/>
            <person name="McCann A."/>
            <person name="Guo C."/>
            <person name="Argimon S."/>
            <person name="Zhang W."/>
            <person name="Yang X."/>
            <person name="Jeffery I.B."/>
            <person name="Cooney J.C."/>
            <person name="Kagawa T.F."/>
            <person name="Liu W."/>
            <person name="Song Y."/>
            <person name="Salvetti E."/>
            <person name="Wrobel A."/>
            <person name="Rasinkangas P."/>
            <person name="Parkhill J."/>
            <person name="Rea M.C."/>
            <person name="O'Sullivan O."/>
            <person name="Ritari J."/>
            <person name="Douillard F.P."/>
            <person name="Paul Ross R."/>
            <person name="Yang R."/>
            <person name="Briner A.E."/>
            <person name="Felis G.E."/>
            <person name="de Vos W.M."/>
            <person name="Barrangou R."/>
            <person name="Klaenhammer T.R."/>
            <person name="Caufield P.W."/>
            <person name="Cui Y."/>
            <person name="Zhang H."/>
            <person name="O'Toole P.W."/>
        </authorList>
    </citation>
    <scope>NUCLEOTIDE SEQUENCE [LARGE SCALE GENOMIC DNA]</scope>
    <source>
        <strain evidence="1 2">DSM 20505</strain>
    </source>
</reference>
<dbReference type="InterPro" id="IPR023214">
    <property type="entry name" value="HAD_sf"/>
</dbReference>
<dbReference type="AlphaFoldDB" id="A0A0R1ZMT4"/>
<protein>
    <submittedName>
        <fullName evidence="1">Hydrolase, HAD-super, subfamily IIIA domain protein</fullName>
    </submittedName>
</protein>